<proteinExistence type="inferred from homology"/>
<comment type="similarity">
    <text evidence="4">Belongs to the glucosamine/galactosamine-6-phosphate isomerase family. NagB subfamily.</text>
</comment>
<dbReference type="Gene3D" id="3.40.50.1360">
    <property type="match status" value="1"/>
</dbReference>
<dbReference type="InterPro" id="IPR018321">
    <property type="entry name" value="Glucosamine6P_isomerase_CS"/>
</dbReference>
<protein>
    <recommendedName>
        <fullName evidence="4">Glucosamine-6-phosphate deaminase</fullName>
        <ecNumber evidence="4">3.5.99.6</ecNumber>
    </recommendedName>
    <alternativeName>
        <fullName evidence="4">GlcN6P deaminase</fullName>
        <shortName evidence="4">GNPDA</shortName>
    </alternativeName>
    <alternativeName>
        <fullName evidence="4">Glucosamine-6-phosphate isomerase</fullName>
    </alternativeName>
</protein>
<dbReference type="HAMAP" id="MF_01241">
    <property type="entry name" value="GlcN6P_deamin"/>
    <property type="match status" value="1"/>
</dbReference>
<accession>A0A1Y4QEU9</accession>
<evidence type="ECO:0000256" key="3">
    <source>
        <dbReference type="ARBA" id="ARBA00023277"/>
    </source>
</evidence>
<dbReference type="GO" id="GO:0042802">
    <property type="term" value="F:identical protein binding"/>
    <property type="evidence" value="ECO:0007669"/>
    <property type="project" value="TreeGrafter"/>
</dbReference>
<feature type="active site" description="For ring-opening step" evidence="4">
    <location>
        <position position="141"/>
    </location>
</feature>
<comment type="caution">
    <text evidence="7">The sequence shown here is derived from an EMBL/GenBank/DDBJ whole genome shotgun (WGS) entry which is preliminary data.</text>
</comment>
<evidence type="ECO:0000313" key="8">
    <source>
        <dbReference type="Proteomes" id="UP000196258"/>
    </source>
</evidence>
<feature type="domain" description="Glucosamine/galactosamine-6-phosphate isomerase" evidence="5">
    <location>
        <begin position="10"/>
        <end position="229"/>
    </location>
</feature>
<feature type="active site" description="Proton acceptor; for ring-opening step" evidence="4">
    <location>
        <position position="136"/>
    </location>
</feature>
<keyword evidence="3 4" id="KW-0119">Carbohydrate metabolism</keyword>
<dbReference type="NCBIfam" id="TIGR00502">
    <property type="entry name" value="nagB"/>
    <property type="match status" value="1"/>
</dbReference>
<dbReference type="Proteomes" id="UP000196258">
    <property type="component" value="Unassembled WGS sequence"/>
</dbReference>
<reference evidence="6" key="4">
    <citation type="submission" date="2021-09" db="EMBL/GenBank/DDBJ databases">
        <authorList>
            <person name="Gilroy R."/>
        </authorList>
    </citation>
    <scope>NUCLEOTIDE SEQUENCE</scope>
    <source>
        <strain evidence="6">CHK193-16274</strain>
    </source>
</reference>
<dbReference type="CDD" id="cd01399">
    <property type="entry name" value="GlcN6P_deaminase"/>
    <property type="match status" value="1"/>
</dbReference>
<dbReference type="InterPro" id="IPR004547">
    <property type="entry name" value="Glucosamine6P_isomerase"/>
</dbReference>
<dbReference type="EMBL" id="DYWV01000039">
    <property type="protein sequence ID" value="HJF39495.1"/>
    <property type="molecule type" value="Genomic_DNA"/>
</dbReference>
<reference evidence="6" key="3">
    <citation type="journal article" date="2021" name="PeerJ">
        <title>Extensive microbial diversity within the chicken gut microbiome revealed by metagenomics and culture.</title>
        <authorList>
            <person name="Gilroy R."/>
            <person name="Ravi A."/>
            <person name="Getino M."/>
            <person name="Pursley I."/>
            <person name="Horton D.L."/>
            <person name="Alikhan N.F."/>
            <person name="Baker D."/>
            <person name="Gharbi K."/>
            <person name="Hall N."/>
            <person name="Watson M."/>
            <person name="Adriaenssens E.M."/>
            <person name="Foster-Nyarko E."/>
            <person name="Jarju S."/>
            <person name="Secka A."/>
            <person name="Antonio M."/>
            <person name="Oren A."/>
            <person name="Chaudhuri R.R."/>
            <person name="La Ragione R."/>
            <person name="Hildebrand F."/>
            <person name="Pallen M.J."/>
        </authorList>
    </citation>
    <scope>NUCLEOTIDE SEQUENCE</scope>
    <source>
        <strain evidence="6">CHK193-16274</strain>
    </source>
</reference>
<comment type="caution">
    <text evidence="4">Lacks conserved residue(s) required for the propagation of feature annotation.</text>
</comment>
<dbReference type="GO" id="GO:0004342">
    <property type="term" value="F:glucosamine-6-phosphate deaminase activity"/>
    <property type="evidence" value="ECO:0007669"/>
    <property type="project" value="UniProtKB-UniRule"/>
</dbReference>
<dbReference type="PROSITE" id="PS01161">
    <property type="entry name" value="GLC_GALNAC_ISOMERASE"/>
    <property type="match status" value="1"/>
</dbReference>
<dbReference type="UniPathway" id="UPA00629">
    <property type="reaction ID" value="UER00684"/>
</dbReference>
<evidence type="ECO:0000259" key="5">
    <source>
        <dbReference type="Pfam" id="PF01182"/>
    </source>
</evidence>
<comment type="pathway">
    <text evidence="4">Amino-sugar metabolism; N-acetylneuraminate degradation; D-fructose 6-phosphate from N-acetylneuraminate: step 5/5.</text>
</comment>
<reference evidence="8" key="1">
    <citation type="submission" date="2017-04" db="EMBL/GenBank/DDBJ databases">
        <title>Function of individual gut microbiota members based on whole genome sequencing of pure cultures obtained from chicken caecum.</title>
        <authorList>
            <person name="Medvecky M."/>
            <person name="Cejkova D."/>
            <person name="Polansky O."/>
            <person name="Karasova D."/>
            <person name="Kubasova T."/>
            <person name="Cizek A."/>
            <person name="Rychlik I."/>
        </authorList>
    </citation>
    <scope>NUCLEOTIDE SEQUENCE [LARGE SCALE GENOMIC DNA]</scope>
    <source>
        <strain evidence="8">An149</strain>
    </source>
</reference>
<dbReference type="GO" id="GO:0005975">
    <property type="term" value="P:carbohydrate metabolic process"/>
    <property type="evidence" value="ECO:0007669"/>
    <property type="project" value="InterPro"/>
</dbReference>
<dbReference type="PANTHER" id="PTHR11280:SF5">
    <property type="entry name" value="GLUCOSAMINE-6-PHOSPHATE ISOMERASE"/>
    <property type="match status" value="1"/>
</dbReference>
<comment type="function">
    <text evidence="4">Catalyzes the reversible isomerization-deamination of glucosamine 6-phosphate (GlcN6P) to form fructose 6-phosphate (Fru6P) and ammonium ion.</text>
</comment>
<dbReference type="EC" id="3.5.99.6" evidence="4"/>
<comment type="catalytic activity">
    <reaction evidence="1 4">
        <text>alpha-D-glucosamine 6-phosphate + H2O = beta-D-fructose 6-phosphate + NH4(+)</text>
        <dbReference type="Rhea" id="RHEA:12172"/>
        <dbReference type="ChEBI" id="CHEBI:15377"/>
        <dbReference type="ChEBI" id="CHEBI:28938"/>
        <dbReference type="ChEBI" id="CHEBI:57634"/>
        <dbReference type="ChEBI" id="CHEBI:75989"/>
        <dbReference type="EC" id="3.5.99.6"/>
    </reaction>
</comment>
<evidence type="ECO:0000256" key="1">
    <source>
        <dbReference type="ARBA" id="ARBA00000644"/>
    </source>
</evidence>
<gene>
    <name evidence="4 6" type="primary">nagB</name>
    <name evidence="7" type="ORF">B5E91_13055</name>
    <name evidence="6" type="ORF">K8V91_01110</name>
</gene>
<dbReference type="EMBL" id="NFLB01000023">
    <property type="protein sequence ID" value="OUQ03102.1"/>
    <property type="molecule type" value="Genomic_DNA"/>
</dbReference>
<dbReference type="GO" id="GO:0006043">
    <property type="term" value="P:glucosamine catabolic process"/>
    <property type="evidence" value="ECO:0007669"/>
    <property type="project" value="TreeGrafter"/>
</dbReference>
<feature type="active site" description="For ring-opening step" evidence="4">
    <location>
        <position position="134"/>
    </location>
</feature>
<evidence type="ECO:0000313" key="6">
    <source>
        <dbReference type="EMBL" id="HJF39495.1"/>
    </source>
</evidence>
<dbReference type="PANTHER" id="PTHR11280">
    <property type="entry name" value="GLUCOSAMINE-6-PHOSPHATE ISOMERASE"/>
    <property type="match status" value="1"/>
</dbReference>
<dbReference type="GO" id="GO:0006046">
    <property type="term" value="P:N-acetylglucosamine catabolic process"/>
    <property type="evidence" value="ECO:0007669"/>
    <property type="project" value="UniProtKB-UniRule"/>
</dbReference>
<feature type="active site" description="Proton acceptor; for enolization step" evidence="4">
    <location>
        <position position="67"/>
    </location>
</feature>
<dbReference type="InterPro" id="IPR006148">
    <property type="entry name" value="Glc/Gal-6P_isomerase"/>
</dbReference>
<sequence>MKVIICENYEEASQKAADIMLEVVKNKPTANLGLATGSTPIKMYELMVKDHKENGTSYQDIKSYNLDEYYGLEKTHPQSYYYFMQKHLFSSIDIKPENIHVPSGAGDIQENCDEYNKMLAENPIDIQLLGIGSNGHIGFNEPGTSFDAVTHKVDLKQSTIEDNARLFFDGKIDEVPKQAISMGIKNIMDAKSILILAFGKGKAEAVKGMIEGPVTTDLPASVLQNHNDVTVIIDKDAASLLTK</sequence>
<evidence type="ECO:0000256" key="4">
    <source>
        <dbReference type="HAMAP-Rule" id="MF_01241"/>
    </source>
</evidence>
<dbReference type="Pfam" id="PF01182">
    <property type="entry name" value="Glucosamine_iso"/>
    <property type="match status" value="1"/>
</dbReference>
<name>A0A1Y4QEU9_9FIRM</name>
<evidence type="ECO:0000313" key="7">
    <source>
        <dbReference type="EMBL" id="OUQ03102.1"/>
    </source>
</evidence>
<reference evidence="7" key="2">
    <citation type="journal article" date="2018" name="BMC Genomics">
        <title>Whole genome sequencing and function prediction of 133 gut anaerobes isolated from chicken caecum in pure cultures.</title>
        <authorList>
            <person name="Medvecky M."/>
            <person name="Cejkova D."/>
            <person name="Polansky O."/>
            <person name="Karasova D."/>
            <person name="Kubasova T."/>
            <person name="Cizek A."/>
            <person name="Rychlik I."/>
        </authorList>
    </citation>
    <scope>NUCLEOTIDE SEQUENCE</scope>
    <source>
        <strain evidence="7">An149</strain>
    </source>
</reference>
<dbReference type="InterPro" id="IPR037171">
    <property type="entry name" value="NagB/RpiA_transferase-like"/>
</dbReference>
<dbReference type="SUPFAM" id="SSF100950">
    <property type="entry name" value="NagB/RpiA/CoA transferase-like"/>
    <property type="match status" value="1"/>
</dbReference>
<dbReference type="FunFam" id="3.40.50.1360:FF:000003">
    <property type="entry name" value="Glucosamine-6-phosphate deaminase"/>
    <property type="match status" value="1"/>
</dbReference>
<dbReference type="GO" id="GO:0019262">
    <property type="term" value="P:N-acetylneuraminate catabolic process"/>
    <property type="evidence" value="ECO:0007669"/>
    <property type="project" value="UniProtKB-UniRule"/>
</dbReference>
<dbReference type="Proteomes" id="UP000749320">
    <property type="component" value="Unassembled WGS sequence"/>
</dbReference>
<dbReference type="AlphaFoldDB" id="A0A1Y4QEU9"/>
<dbReference type="RefSeq" id="WP_087258514.1">
    <property type="nucleotide sequence ID" value="NZ_CAJFOD010000113.1"/>
</dbReference>
<evidence type="ECO:0000256" key="2">
    <source>
        <dbReference type="ARBA" id="ARBA00022801"/>
    </source>
</evidence>
<dbReference type="GO" id="GO:0005737">
    <property type="term" value="C:cytoplasm"/>
    <property type="evidence" value="ECO:0007669"/>
    <property type="project" value="TreeGrafter"/>
</dbReference>
<organism evidence="7 8">
    <name type="scientific">Thomasclavelia spiroformis</name>
    <dbReference type="NCBI Taxonomy" id="29348"/>
    <lineage>
        <taxon>Bacteria</taxon>
        <taxon>Bacillati</taxon>
        <taxon>Bacillota</taxon>
        <taxon>Erysipelotrichia</taxon>
        <taxon>Erysipelotrichales</taxon>
        <taxon>Coprobacillaceae</taxon>
        <taxon>Thomasclavelia</taxon>
    </lineage>
</organism>
<keyword evidence="2 4" id="KW-0378">Hydrolase</keyword>